<dbReference type="OrthoDB" id="5987618at2759"/>
<evidence type="ECO:0000256" key="1">
    <source>
        <dbReference type="ARBA" id="ARBA00001947"/>
    </source>
</evidence>
<gene>
    <name evidence="8" type="ORF">PACLA_8A000555</name>
</gene>
<keyword evidence="4" id="KW-0479">Metal-binding</keyword>
<organism evidence="8 9">
    <name type="scientific">Paramuricea clavata</name>
    <name type="common">Red gorgonian</name>
    <name type="synonym">Violescent sea-whip</name>
    <dbReference type="NCBI Taxonomy" id="317549"/>
    <lineage>
        <taxon>Eukaryota</taxon>
        <taxon>Metazoa</taxon>
        <taxon>Cnidaria</taxon>
        <taxon>Anthozoa</taxon>
        <taxon>Octocorallia</taxon>
        <taxon>Malacalcyonacea</taxon>
        <taxon>Plexauridae</taxon>
        <taxon>Paramuricea</taxon>
    </lineage>
</organism>
<dbReference type="GO" id="GO:0005886">
    <property type="term" value="C:plasma membrane"/>
    <property type="evidence" value="ECO:0007669"/>
    <property type="project" value="TreeGrafter"/>
</dbReference>
<protein>
    <submittedName>
        <fullName evidence="8">Endothelin-converting enzyme 2-like isoform X2</fullName>
    </submittedName>
</protein>
<dbReference type="CDD" id="cd08662">
    <property type="entry name" value="M13"/>
    <property type="match status" value="1"/>
</dbReference>
<name>A0A6S7G1A5_PARCT</name>
<comment type="similarity">
    <text evidence="2">Belongs to the peptidase M13 family.</text>
</comment>
<evidence type="ECO:0000256" key="6">
    <source>
        <dbReference type="ARBA" id="ARBA00022833"/>
    </source>
</evidence>
<dbReference type="SUPFAM" id="SSF55486">
    <property type="entry name" value="Metalloproteases ('zincins'), catalytic domain"/>
    <property type="match status" value="1"/>
</dbReference>
<dbReference type="GO" id="GO:0046872">
    <property type="term" value="F:metal ion binding"/>
    <property type="evidence" value="ECO:0007669"/>
    <property type="project" value="UniProtKB-KW"/>
</dbReference>
<keyword evidence="6" id="KW-0862">Zinc</keyword>
<dbReference type="EMBL" id="CACRXK020000616">
    <property type="protein sequence ID" value="CAB3983457.1"/>
    <property type="molecule type" value="Genomic_DNA"/>
</dbReference>
<dbReference type="InterPro" id="IPR042089">
    <property type="entry name" value="Peptidase_M13_dom_2"/>
</dbReference>
<dbReference type="PANTHER" id="PTHR11733:SF167">
    <property type="entry name" value="FI17812P1-RELATED"/>
    <property type="match status" value="1"/>
</dbReference>
<evidence type="ECO:0000256" key="5">
    <source>
        <dbReference type="ARBA" id="ARBA00022801"/>
    </source>
</evidence>
<dbReference type="InterPro" id="IPR024079">
    <property type="entry name" value="MetalloPept_cat_dom_sf"/>
</dbReference>
<evidence type="ECO:0000313" key="8">
    <source>
        <dbReference type="EMBL" id="CAB3983457.1"/>
    </source>
</evidence>
<accession>A0A6S7G1A5</accession>
<keyword evidence="3" id="KW-0645">Protease</keyword>
<keyword evidence="9" id="KW-1185">Reference proteome</keyword>
<evidence type="ECO:0000256" key="7">
    <source>
        <dbReference type="ARBA" id="ARBA00023049"/>
    </source>
</evidence>
<evidence type="ECO:0000256" key="3">
    <source>
        <dbReference type="ARBA" id="ARBA00022670"/>
    </source>
</evidence>
<keyword evidence="7" id="KW-0482">Metalloprotease</keyword>
<dbReference type="Gene3D" id="3.40.390.10">
    <property type="entry name" value="Collagenase (Catalytic Domain)"/>
    <property type="match status" value="1"/>
</dbReference>
<dbReference type="InterPro" id="IPR018497">
    <property type="entry name" value="Peptidase_M13_C"/>
</dbReference>
<comment type="caution">
    <text evidence="8">The sequence shown here is derived from an EMBL/GenBank/DDBJ whole genome shotgun (WGS) entry which is preliminary data.</text>
</comment>
<evidence type="ECO:0000256" key="2">
    <source>
        <dbReference type="ARBA" id="ARBA00007357"/>
    </source>
</evidence>
<evidence type="ECO:0000256" key="4">
    <source>
        <dbReference type="ARBA" id="ARBA00022723"/>
    </source>
</evidence>
<dbReference type="PANTHER" id="PTHR11733">
    <property type="entry name" value="ZINC METALLOPROTEASE FAMILY M13 NEPRILYSIN-RELATED"/>
    <property type="match status" value="1"/>
</dbReference>
<dbReference type="PROSITE" id="PS51885">
    <property type="entry name" value="NEPRILYSIN"/>
    <property type="match status" value="1"/>
</dbReference>
<dbReference type="PRINTS" id="PR00786">
    <property type="entry name" value="NEPRILYSIN"/>
</dbReference>
<sequence length="677" mass="78064">ILNKLDESTKPCDDFYQYSCGGFIKKTRLPDDKLYMDSLTVTTDYVQYSLRELLQNERLMSNYSEGSAVYKAFTYYKSCMDESSIKNYGNKPVLDVIEKYGSWNITNKNWNGDSWILEKILARVLVDLKTPAFLALDIKPSFFNTSEIFVTISGGNSGYDERLVDKKKSRPRHSEKHSEVEDFDIYKDYKKLMSTVFKLLGSNSTVDEEVNRIVDLEGGFRSVHRIFNPYDVKKLRKNVKFMTVNELNNFTSFKFNWTMYFEEVLHGTNKSVPASDQKVMIVLPDAVKNIVLWLVDKPKSLLANEIIWNVIRTLINALPEAFREAQEKYIQSFASIKRTASRWKTCTRLTDSYFAYATALLFVNENLSEAARIKAAAEMFREIKSEFIDGLEEQTWMDNATRAQARLKLKKMKEWIGFPSFIKNPVKLNKFYENVQVNQYSVLQNTLSALKDQVLKNINELGKPPNNSRFLMPPLTVNAFYDPSANAMTIMAGILQPPFYKDDRLKALNYGSLGMIVGHEITHGFDDLGSEFDENGNFRQWWTKKSRENFVKRSTCLVEEYNKVQIFGYQVDGNKTLSENIADNGGLKYAFKAYQKWRDIHGNEEKLPALPFNNDQLFFIGFAQLLCAKYTTKGAESAMNFDTHSLDPVRVRVPLSNFPEFSKAFECPLPNNTCTVW</sequence>
<dbReference type="AlphaFoldDB" id="A0A6S7G1A5"/>
<dbReference type="GO" id="GO:0004222">
    <property type="term" value="F:metalloendopeptidase activity"/>
    <property type="evidence" value="ECO:0007669"/>
    <property type="project" value="InterPro"/>
</dbReference>
<dbReference type="GO" id="GO:0016485">
    <property type="term" value="P:protein processing"/>
    <property type="evidence" value="ECO:0007669"/>
    <property type="project" value="TreeGrafter"/>
</dbReference>
<dbReference type="Proteomes" id="UP001152795">
    <property type="component" value="Unassembled WGS sequence"/>
</dbReference>
<evidence type="ECO:0000313" key="9">
    <source>
        <dbReference type="Proteomes" id="UP001152795"/>
    </source>
</evidence>
<dbReference type="InterPro" id="IPR000718">
    <property type="entry name" value="Peptidase_M13"/>
</dbReference>
<comment type="cofactor">
    <cofactor evidence="1">
        <name>Zn(2+)</name>
        <dbReference type="ChEBI" id="CHEBI:29105"/>
    </cofactor>
</comment>
<dbReference type="InterPro" id="IPR008753">
    <property type="entry name" value="Peptidase_M13_N"/>
</dbReference>
<feature type="non-terminal residue" evidence="8">
    <location>
        <position position="677"/>
    </location>
</feature>
<proteinExistence type="inferred from homology"/>
<reference evidence="8" key="1">
    <citation type="submission" date="2020-04" db="EMBL/GenBank/DDBJ databases">
        <authorList>
            <person name="Alioto T."/>
            <person name="Alioto T."/>
            <person name="Gomez Garrido J."/>
        </authorList>
    </citation>
    <scope>NUCLEOTIDE SEQUENCE</scope>
    <source>
        <strain evidence="8">A484AB</strain>
    </source>
</reference>
<keyword evidence="5" id="KW-0378">Hydrolase</keyword>
<dbReference type="Pfam" id="PF01431">
    <property type="entry name" value="Peptidase_M13"/>
    <property type="match status" value="1"/>
</dbReference>
<dbReference type="Pfam" id="PF05649">
    <property type="entry name" value="Peptidase_M13_N"/>
    <property type="match status" value="1"/>
</dbReference>
<dbReference type="Gene3D" id="1.10.1380.10">
    <property type="entry name" value="Neutral endopeptidase , domain2"/>
    <property type="match status" value="1"/>
</dbReference>